<evidence type="ECO:0000313" key="3">
    <source>
        <dbReference type="Proteomes" id="UP000305887"/>
    </source>
</evidence>
<keyword evidence="3" id="KW-1185">Reference proteome</keyword>
<dbReference type="Proteomes" id="UP000305887">
    <property type="component" value="Unassembled WGS sequence"/>
</dbReference>
<organism evidence="2 3">
    <name type="scientific">Rubellimicrobium rubrum</name>
    <dbReference type="NCBI Taxonomy" id="2585369"/>
    <lineage>
        <taxon>Bacteria</taxon>
        <taxon>Pseudomonadati</taxon>
        <taxon>Pseudomonadota</taxon>
        <taxon>Alphaproteobacteria</taxon>
        <taxon>Rhodobacterales</taxon>
        <taxon>Roseobacteraceae</taxon>
        <taxon>Rubellimicrobium</taxon>
    </lineage>
</organism>
<name>A0A5C4MN23_9RHOB</name>
<dbReference type="EMBL" id="VDFU01000033">
    <property type="protein sequence ID" value="TNC46721.1"/>
    <property type="molecule type" value="Genomic_DNA"/>
</dbReference>
<accession>A0A5C4MN23</accession>
<comment type="caution">
    <text evidence="2">The sequence shown here is derived from an EMBL/GenBank/DDBJ whole genome shotgun (WGS) entry which is preliminary data.</text>
</comment>
<proteinExistence type="predicted"/>
<dbReference type="AlphaFoldDB" id="A0A5C4MN23"/>
<gene>
    <name evidence="2" type="ORF">FHG66_18375</name>
</gene>
<sequence length="135" mass="15227">MLLALRRHPWLTAAFFLFTALALWLLVETFDHARGWHGAPEEEVRPWMTVGYVGRSWELDPRAIDGVADLPLPEEAGRPLTLQEIADRRGVPVEDIVVLVEEAIRTLREEERAEGRDDRPGSALDELGHREGSAP</sequence>
<evidence type="ECO:0000313" key="2">
    <source>
        <dbReference type="EMBL" id="TNC46721.1"/>
    </source>
</evidence>
<reference evidence="2 3" key="1">
    <citation type="submission" date="2019-06" db="EMBL/GenBank/DDBJ databases">
        <title>YIM 131921 draft genome.</title>
        <authorList>
            <person name="Jiang L."/>
        </authorList>
    </citation>
    <scope>NUCLEOTIDE SEQUENCE [LARGE SCALE GENOMIC DNA]</scope>
    <source>
        <strain evidence="2 3">YIM 131921</strain>
    </source>
</reference>
<evidence type="ECO:0000256" key="1">
    <source>
        <dbReference type="SAM" id="MobiDB-lite"/>
    </source>
</evidence>
<dbReference type="RefSeq" id="WP_139078512.1">
    <property type="nucleotide sequence ID" value="NZ_VDFU01000033.1"/>
</dbReference>
<feature type="region of interest" description="Disordered" evidence="1">
    <location>
        <begin position="109"/>
        <end position="135"/>
    </location>
</feature>
<dbReference type="OrthoDB" id="159440at2"/>
<protein>
    <submittedName>
        <fullName evidence="2">Uncharacterized protein</fullName>
    </submittedName>
</protein>